<dbReference type="Gramene" id="Pp3c14_8541V3.1">
    <property type="protein sequence ID" value="Pp3c14_8541V3.1"/>
    <property type="gene ID" value="Pp3c14_8541"/>
</dbReference>
<dbReference type="EMBL" id="ABEU02000014">
    <property type="protein sequence ID" value="PNR40801.1"/>
    <property type="molecule type" value="Genomic_DNA"/>
</dbReference>
<proteinExistence type="predicted"/>
<reference evidence="1 3" key="2">
    <citation type="journal article" date="2018" name="Plant J.">
        <title>The Physcomitrella patens chromosome-scale assembly reveals moss genome structure and evolution.</title>
        <authorList>
            <person name="Lang D."/>
            <person name="Ullrich K.K."/>
            <person name="Murat F."/>
            <person name="Fuchs J."/>
            <person name="Jenkins J."/>
            <person name="Haas F.B."/>
            <person name="Piednoel M."/>
            <person name="Gundlach H."/>
            <person name="Van Bel M."/>
            <person name="Meyberg R."/>
            <person name="Vives C."/>
            <person name="Morata J."/>
            <person name="Symeonidi A."/>
            <person name="Hiss M."/>
            <person name="Muchero W."/>
            <person name="Kamisugi Y."/>
            <person name="Saleh O."/>
            <person name="Blanc G."/>
            <person name="Decker E.L."/>
            <person name="van Gessel N."/>
            <person name="Grimwood J."/>
            <person name="Hayes R.D."/>
            <person name="Graham S.W."/>
            <person name="Gunter L.E."/>
            <person name="McDaniel S.F."/>
            <person name="Hoernstein S.N.W."/>
            <person name="Larsson A."/>
            <person name="Li F.W."/>
            <person name="Perroud P.F."/>
            <person name="Phillips J."/>
            <person name="Ranjan P."/>
            <person name="Rokshar D.S."/>
            <person name="Rothfels C.J."/>
            <person name="Schneider L."/>
            <person name="Shu S."/>
            <person name="Stevenson D.W."/>
            <person name="Thummler F."/>
            <person name="Tillich M."/>
            <person name="Villarreal Aguilar J.C."/>
            <person name="Widiez T."/>
            <person name="Wong G.K."/>
            <person name="Wymore A."/>
            <person name="Zhang Y."/>
            <person name="Zimmer A.D."/>
            <person name="Quatrano R.S."/>
            <person name="Mayer K.F.X."/>
            <person name="Goodstein D."/>
            <person name="Casacuberta J.M."/>
            <person name="Vandepoele K."/>
            <person name="Reski R."/>
            <person name="Cuming A.C."/>
            <person name="Tuskan G.A."/>
            <person name="Maumus F."/>
            <person name="Salse J."/>
            <person name="Schmutz J."/>
            <person name="Rensing S.A."/>
        </authorList>
    </citation>
    <scope>NUCLEOTIDE SEQUENCE [LARGE SCALE GENOMIC DNA]</scope>
    <source>
        <strain evidence="2 3">cv. Gransden 2004</strain>
    </source>
</reference>
<evidence type="ECO:0000313" key="1">
    <source>
        <dbReference type="EMBL" id="PNR40801.1"/>
    </source>
</evidence>
<accession>A0A2K1JGW9</accession>
<name>A0A2K1JGW9_PHYPA</name>
<organism evidence="1">
    <name type="scientific">Physcomitrium patens</name>
    <name type="common">Spreading-leaved earth moss</name>
    <name type="synonym">Physcomitrella patens</name>
    <dbReference type="NCBI Taxonomy" id="3218"/>
    <lineage>
        <taxon>Eukaryota</taxon>
        <taxon>Viridiplantae</taxon>
        <taxon>Streptophyta</taxon>
        <taxon>Embryophyta</taxon>
        <taxon>Bryophyta</taxon>
        <taxon>Bryophytina</taxon>
        <taxon>Bryopsida</taxon>
        <taxon>Funariidae</taxon>
        <taxon>Funariales</taxon>
        <taxon>Funariaceae</taxon>
        <taxon>Physcomitrium</taxon>
    </lineage>
</organism>
<dbReference type="EnsemblPlants" id="Pp3c14_8541V3.1">
    <property type="protein sequence ID" value="Pp3c14_8541V3.1"/>
    <property type="gene ID" value="Pp3c14_8541"/>
</dbReference>
<gene>
    <name evidence="1" type="ORF">PHYPA_018204</name>
</gene>
<evidence type="ECO:0000313" key="2">
    <source>
        <dbReference type="EnsemblPlants" id="Pp3c14_8541V3.1"/>
    </source>
</evidence>
<reference evidence="1 3" key="1">
    <citation type="journal article" date="2008" name="Science">
        <title>The Physcomitrella genome reveals evolutionary insights into the conquest of land by plants.</title>
        <authorList>
            <person name="Rensing S."/>
            <person name="Lang D."/>
            <person name="Zimmer A."/>
            <person name="Terry A."/>
            <person name="Salamov A."/>
            <person name="Shapiro H."/>
            <person name="Nishiyama T."/>
            <person name="Perroud P.-F."/>
            <person name="Lindquist E."/>
            <person name="Kamisugi Y."/>
            <person name="Tanahashi T."/>
            <person name="Sakakibara K."/>
            <person name="Fujita T."/>
            <person name="Oishi K."/>
            <person name="Shin-I T."/>
            <person name="Kuroki Y."/>
            <person name="Toyoda A."/>
            <person name="Suzuki Y."/>
            <person name="Hashimoto A."/>
            <person name="Yamaguchi K."/>
            <person name="Sugano A."/>
            <person name="Kohara Y."/>
            <person name="Fujiyama A."/>
            <person name="Anterola A."/>
            <person name="Aoki S."/>
            <person name="Ashton N."/>
            <person name="Barbazuk W.B."/>
            <person name="Barker E."/>
            <person name="Bennetzen J."/>
            <person name="Bezanilla M."/>
            <person name="Blankenship R."/>
            <person name="Cho S.H."/>
            <person name="Dutcher S."/>
            <person name="Estelle M."/>
            <person name="Fawcett J.A."/>
            <person name="Gundlach H."/>
            <person name="Hanada K."/>
            <person name="Heyl A."/>
            <person name="Hicks K.A."/>
            <person name="Hugh J."/>
            <person name="Lohr M."/>
            <person name="Mayer K."/>
            <person name="Melkozernov A."/>
            <person name="Murata T."/>
            <person name="Nelson D."/>
            <person name="Pils B."/>
            <person name="Prigge M."/>
            <person name="Reiss B."/>
            <person name="Renner T."/>
            <person name="Rombauts S."/>
            <person name="Rushton P."/>
            <person name="Sanderfoot A."/>
            <person name="Schween G."/>
            <person name="Shiu S.-H."/>
            <person name="Stueber K."/>
            <person name="Theodoulou F.L."/>
            <person name="Tu H."/>
            <person name="Van de Peer Y."/>
            <person name="Verrier P.J."/>
            <person name="Waters E."/>
            <person name="Wood A."/>
            <person name="Yang L."/>
            <person name="Cove D."/>
            <person name="Cuming A."/>
            <person name="Hasebe M."/>
            <person name="Lucas S."/>
            <person name="Mishler D.B."/>
            <person name="Reski R."/>
            <person name="Grigoriev I."/>
            <person name="Quatrano R.S."/>
            <person name="Boore J.L."/>
        </authorList>
    </citation>
    <scope>NUCLEOTIDE SEQUENCE [LARGE SCALE GENOMIC DNA]</scope>
    <source>
        <strain evidence="2 3">cv. Gransden 2004</strain>
    </source>
</reference>
<evidence type="ECO:0000313" key="3">
    <source>
        <dbReference type="Proteomes" id="UP000006727"/>
    </source>
</evidence>
<sequence length="82" mass="9632">MGTKAIKILTFAIKDYLIDMVKKHKDSTNAWKILKDVYKSKELTVILNLNHKLLIVKYQNFTSIEEFLKKACEIKLALAYIW</sequence>
<dbReference type="AlphaFoldDB" id="A0A2K1JGW9"/>
<reference evidence="2" key="3">
    <citation type="submission" date="2020-12" db="UniProtKB">
        <authorList>
            <consortium name="EnsemblPlants"/>
        </authorList>
    </citation>
    <scope>IDENTIFICATION</scope>
</reference>
<dbReference type="Proteomes" id="UP000006727">
    <property type="component" value="Chromosome 14"/>
</dbReference>
<dbReference type="Pfam" id="PF14223">
    <property type="entry name" value="Retrotran_gag_2"/>
    <property type="match status" value="1"/>
</dbReference>
<keyword evidence="3" id="KW-1185">Reference proteome</keyword>
<dbReference type="InParanoid" id="A0A2K1JGW9"/>
<protein>
    <submittedName>
        <fullName evidence="1 2">Uncharacterized protein</fullName>
    </submittedName>
</protein>